<dbReference type="NCBIfam" id="TIGR00135">
    <property type="entry name" value="gatC"/>
    <property type="match status" value="1"/>
</dbReference>
<name>A0A562SDZ0_9BACT</name>
<comment type="catalytic activity">
    <reaction evidence="1">
        <text>L-aspartyl-tRNA(Asn) + L-glutamine + ATP + H2O = L-asparaginyl-tRNA(Asn) + L-glutamate + ADP + phosphate + 2 H(+)</text>
        <dbReference type="Rhea" id="RHEA:14513"/>
        <dbReference type="Rhea" id="RHEA-COMP:9674"/>
        <dbReference type="Rhea" id="RHEA-COMP:9677"/>
        <dbReference type="ChEBI" id="CHEBI:15377"/>
        <dbReference type="ChEBI" id="CHEBI:15378"/>
        <dbReference type="ChEBI" id="CHEBI:29985"/>
        <dbReference type="ChEBI" id="CHEBI:30616"/>
        <dbReference type="ChEBI" id="CHEBI:43474"/>
        <dbReference type="ChEBI" id="CHEBI:58359"/>
        <dbReference type="ChEBI" id="CHEBI:78515"/>
        <dbReference type="ChEBI" id="CHEBI:78516"/>
        <dbReference type="ChEBI" id="CHEBI:456216"/>
    </reaction>
</comment>
<organism evidence="2 3">
    <name type="scientific">Lacibacter cauensis</name>
    <dbReference type="NCBI Taxonomy" id="510947"/>
    <lineage>
        <taxon>Bacteria</taxon>
        <taxon>Pseudomonadati</taxon>
        <taxon>Bacteroidota</taxon>
        <taxon>Chitinophagia</taxon>
        <taxon>Chitinophagales</taxon>
        <taxon>Chitinophagaceae</taxon>
        <taxon>Lacibacter</taxon>
    </lineage>
</organism>
<dbReference type="InterPro" id="IPR003837">
    <property type="entry name" value="GatC"/>
</dbReference>
<keyword evidence="1" id="KW-0067">ATP-binding</keyword>
<keyword evidence="1" id="KW-0436">Ligase</keyword>
<dbReference type="AlphaFoldDB" id="A0A562SDZ0"/>
<dbReference type="Pfam" id="PF02686">
    <property type="entry name" value="GatC"/>
    <property type="match status" value="1"/>
</dbReference>
<dbReference type="RefSeq" id="WP_144888214.1">
    <property type="nucleotide sequence ID" value="NZ_VLLE01000006.1"/>
</dbReference>
<dbReference type="PANTHER" id="PTHR15004:SF0">
    <property type="entry name" value="GLUTAMYL-TRNA(GLN) AMIDOTRANSFERASE SUBUNIT C, MITOCHONDRIAL"/>
    <property type="match status" value="1"/>
</dbReference>
<proteinExistence type="inferred from homology"/>
<comment type="subunit">
    <text evidence="1">Heterotrimer of A, B and C subunits.</text>
</comment>
<reference evidence="2 3" key="1">
    <citation type="journal article" date="2015" name="Stand. Genomic Sci.">
        <title>Genomic Encyclopedia of Bacterial and Archaeal Type Strains, Phase III: the genomes of soil and plant-associated and newly described type strains.</title>
        <authorList>
            <person name="Whitman W.B."/>
            <person name="Woyke T."/>
            <person name="Klenk H.P."/>
            <person name="Zhou Y."/>
            <person name="Lilburn T.G."/>
            <person name="Beck B.J."/>
            <person name="De Vos P."/>
            <person name="Vandamme P."/>
            <person name="Eisen J.A."/>
            <person name="Garrity G."/>
            <person name="Hugenholtz P."/>
            <person name="Kyrpides N.C."/>
        </authorList>
    </citation>
    <scope>NUCLEOTIDE SEQUENCE [LARGE SCALE GENOMIC DNA]</scope>
    <source>
        <strain evidence="2 3">CGMCC 1.7271</strain>
    </source>
</reference>
<dbReference type="EMBL" id="VLLE01000006">
    <property type="protein sequence ID" value="TWI79442.1"/>
    <property type="molecule type" value="Genomic_DNA"/>
</dbReference>
<dbReference type="HAMAP" id="MF_00122">
    <property type="entry name" value="GatC"/>
    <property type="match status" value="1"/>
</dbReference>
<keyword evidence="1" id="KW-0648">Protein biosynthesis</keyword>
<dbReference type="GO" id="GO:0070681">
    <property type="term" value="P:glutaminyl-tRNAGln biosynthesis via transamidation"/>
    <property type="evidence" value="ECO:0007669"/>
    <property type="project" value="TreeGrafter"/>
</dbReference>
<dbReference type="GO" id="GO:0005524">
    <property type="term" value="F:ATP binding"/>
    <property type="evidence" value="ECO:0007669"/>
    <property type="project" value="UniProtKB-KW"/>
</dbReference>
<comment type="caution">
    <text evidence="2">The sequence shown here is derived from an EMBL/GenBank/DDBJ whole genome shotgun (WGS) entry which is preliminary data.</text>
</comment>
<dbReference type="InterPro" id="IPR036113">
    <property type="entry name" value="Asp/Glu-ADT_sf_sub_c"/>
</dbReference>
<dbReference type="Gene3D" id="1.10.20.60">
    <property type="entry name" value="Glu-tRNAGln amidotransferase C subunit, N-terminal domain"/>
    <property type="match status" value="1"/>
</dbReference>
<dbReference type="SUPFAM" id="SSF141000">
    <property type="entry name" value="Glu-tRNAGln amidotransferase C subunit"/>
    <property type="match status" value="1"/>
</dbReference>
<evidence type="ECO:0000313" key="2">
    <source>
        <dbReference type="EMBL" id="TWI79442.1"/>
    </source>
</evidence>
<keyword evidence="2" id="KW-0808">Transferase</keyword>
<dbReference type="EC" id="6.3.5.-" evidence="1"/>
<dbReference type="GO" id="GO:0050567">
    <property type="term" value="F:glutaminyl-tRNA synthase (glutamine-hydrolyzing) activity"/>
    <property type="evidence" value="ECO:0007669"/>
    <property type="project" value="UniProtKB-UniRule"/>
</dbReference>
<comment type="function">
    <text evidence="1">Allows the formation of correctly charged Asn-tRNA(Asn) or Gln-tRNA(Gln) through the transamidation of misacylated Asp-tRNA(Asn) or Glu-tRNA(Gln) in organisms which lack either or both of asparaginyl-tRNA or glutaminyl-tRNA synthetases. The reaction takes place in the presence of glutamine and ATP through an activated phospho-Asp-tRNA(Asn) or phospho-Glu-tRNA(Gln).</text>
</comment>
<accession>A0A562SDZ0</accession>
<keyword evidence="3" id="KW-1185">Reference proteome</keyword>
<comment type="catalytic activity">
    <reaction evidence="1">
        <text>L-glutamyl-tRNA(Gln) + L-glutamine + ATP + H2O = L-glutaminyl-tRNA(Gln) + L-glutamate + ADP + phosphate + H(+)</text>
        <dbReference type="Rhea" id="RHEA:17521"/>
        <dbReference type="Rhea" id="RHEA-COMP:9681"/>
        <dbReference type="Rhea" id="RHEA-COMP:9684"/>
        <dbReference type="ChEBI" id="CHEBI:15377"/>
        <dbReference type="ChEBI" id="CHEBI:15378"/>
        <dbReference type="ChEBI" id="CHEBI:29985"/>
        <dbReference type="ChEBI" id="CHEBI:30616"/>
        <dbReference type="ChEBI" id="CHEBI:43474"/>
        <dbReference type="ChEBI" id="CHEBI:58359"/>
        <dbReference type="ChEBI" id="CHEBI:78520"/>
        <dbReference type="ChEBI" id="CHEBI:78521"/>
        <dbReference type="ChEBI" id="CHEBI:456216"/>
    </reaction>
</comment>
<evidence type="ECO:0000256" key="1">
    <source>
        <dbReference type="HAMAP-Rule" id="MF_00122"/>
    </source>
</evidence>
<dbReference type="GO" id="GO:0050566">
    <property type="term" value="F:asparaginyl-tRNA synthase (glutamine-hydrolyzing) activity"/>
    <property type="evidence" value="ECO:0007669"/>
    <property type="project" value="RHEA"/>
</dbReference>
<keyword evidence="1" id="KW-0547">Nucleotide-binding</keyword>
<dbReference type="Proteomes" id="UP000316167">
    <property type="component" value="Unassembled WGS sequence"/>
</dbReference>
<dbReference type="GO" id="GO:0016740">
    <property type="term" value="F:transferase activity"/>
    <property type="evidence" value="ECO:0007669"/>
    <property type="project" value="UniProtKB-KW"/>
</dbReference>
<evidence type="ECO:0000313" key="3">
    <source>
        <dbReference type="Proteomes" id="UP000316167"/>
    </source>
</evidence>
<gene>
    <name evidence="1" type="primary">gatC</name>
    <name evidence="2" type="ORF">IQ13_3846</name>
</gene>
<dbReference type="GO" id="GO:0006450">
    <property type="term" value="P:regulation of translational fidelity"/>
    <property type="evidence" value="ECO:0007669"/>
    <property type="project" value="InterPro"/>
</dbReference>
<dbReference type="GO" id="GO:0006412">
    <property type="term" value="P:translation"/>
    <property type="evidence" value="ECO:0007669"/>
    <property type="project" value="UniProtKB-UniRule"/>
</dbReference>
<dbReference type="OrthoDB" id="9813938at2"/>
<dbReference type="PANTHER" id="PTHR15004">
    <property type="entry name" value="GLUTAMYL-TRNA(GLN) AMIDOTRANSFERASE SUBUNIT C, MITOCHONDRIAL"/>
    <property type="match status" value="1"/>
</dbReference>
<comment type="similarity">
    <text evidence="1">Belongs to the GatC family.</text>
</comment>
<protein>
    <recommendedName>
        <fullName evidence="1">Aspartyl/glutamyl-tRNA(Asn/Gln) amidotransferase subunit C</fullName>
        <shortName evidence="1">Asp/Glu-ADT subunit C</shortName>
        <ecNumber evidence="1">6.3.5.-</ecNumber>
    </recommendedName>
</protein>
<sequence>MEVNHALIDKLSLLARLDIKPAEKEKLRTDLEQMIGFIEKLQELDTTGIEPLMHLTEEINVLRADEVKGSVAIDAALQNARLKKDRFFMVPKVIKK</sequence>